<sequence>MSLNLDVLGPPKDTEDDSRMIADHQPPAVPHSLTAVRLTLDDRWLITWAGPQLNELGMNHGRKICGYQVELNGAEVKRIDSPFVTKCILQLGTQSSKTHRGCVGVKMVADGENFSESAQLELWNTEANSSKPAFANNLALHQIAAE</sequence>
<dbReference type="InterPro" id="IPR057884">
    <property type="entry name" value="FN3_RIM-BP1/2/3"/>
</dbReference>
<dbReference type="CTD" id="20320014"/>
<name>A0A074ZJ28_OPIVI</name>
<evidence type="ECO:0000259" key="1">
    <source>
        <dbReference type="Pfam" id="PF25523"/>
    </source>
</evidence>
<dbReference type="RefSeq" id="XP_009169217.1">
    <property type="nucleotide sequence ID" value="XM_009170953.1"/>
</dbReference>
<feature type="domain" description="RIMS-binding protein 1/2/3 Fn3" evidence="1">
    <location>
        <begin position="26"/>
        <end position="125"/>
    </location>
</feature>
<evidence type="ECO:0000313" key="3">
    <source>
        <dbReference type="Proteomes" id="UP000054324"/>
    </source>
</evidence>
<dbReference type="GeneID" id="20320014"/>
<accession>A0A074ZJ28</accession>
<evidence type="ECO:0000313" key="2">
    <source>
        <dbReference type="EMBL" id="KER26996.1"/>
    </source>
</evidence>
<dbReference type="OrthoDB" id="6258007at2759"/>
<dbReference type="AlphaFoldDB" id="A0A074ZJ28"/>
<dbReference type="KEGG" id="ovi:T265_05832"/>
<protein>
    <recommendedName>
        <fullName evidence="1">RIMS-binding protein 1/2/3 Fn3 domain-containing protein</fullName>
    </recommendedName>
</protein>
<proteinExistence type="predicted"/>
<gene>
    <name evidence="2" type="ORF">T265_05832</name>
</gene>
<organism evidence="2 3">
    <name type="scientific">Opisthorchis viverrini</name>
    <name type="common">Southeast Asian liver fluke</name>
    <dbReference type="NCBI Taxonomy" id="6198"/>
    <lineage>
        <taxon>Eukaryota</taxon>
        <taxon>Metazoa</taxon>
        <taxon>Spiralia</taxon>
        <taxon>Lophotrochozoa</taxon>
        <taxon>Platyhelminthes</taxon>
        <taxon>Trematoda</taxon>
        <taxon>Digenea</taxon>
        <taxon>Opisthorchiida</taxon>
        <taxon>Opisthorchiata</taxon>
        <taxon>Opisthorchiidae</taxon>
        <taxon>Opisthorchis</taxon>
    </lineage>
</organism>
<reference evidence="2 3" key="1">
    <citation type="submission" date="2013-11" db="EMBL/GenBank/DDBJ databases">
        <title>Opisthorchis viverrini - life in the bile duct.</title>
        <authorList>
            <person name="Young N.D."/>
            <person name="Nagarajan N."/>
            <person name="Lin S.J."/>
            <person name="Korhonen P.K."/>
            <person name="Jex A.R."/>
            <person name="Hall R.S."/>
            <person name="Safavi-Hemami H."/>
            <person name="Kaewkong W."/>
            <person name="Bertrand D."/>
            <person name="Gao S."/>
            <person name="Seet Q."/>
            <person name="Wongkham S."/>
            <person name="Teh B.T."/>
            <person name="Wongkham C."/>
            <person name="Intapan P.M."/>
            <person name="Maleewong W."/>
            <person name="Yang X."/>
            <person name="Hu M."/>
            <person name="Wang Z."/>
            <person name="Hofmann A."/>
            <person name="Sternberg P.W."/>
            <person name="Tan P."/>
            <person name="Wang J."/>
            <person name="Gasser R.B."/>
        </authorList>
    </citation>
    <scope>NUCLEOTIDE SEQUENCE [LARGE SCALE GENOMIC DNA]</scope>
</reference>
<dbReference type="InterPro" id="IPR013783">
    <property type="entry name" value="Ig-like_fold"/>
</dbReference>
<keyword evidence="3" id="KW-1185">Reference proteome</keyword>
<dbReference type="Pfam" id="PF25523">
    <property type="entry name" value="Ig_RIMBP2"/>
    <property type="match status" value="1"/>
</dbReference>
<dbReference type="EMBL" id="KL596733">
    <property type="protein sequence ID" value="KER26996.1"/>
    <property type="molecule type" value="Genomic_DNA"/>
</dbReference>
<dbReference type="Gene3D" id="2.60.40.10">
    <property type="entry name" value="Immunoglobulins"/>
    <property type="match status" value="1"/>
</dbReference>
<dbReference type="Proteomes" id="UP000054324">
    <property type="component" value="Unassembled WGS sequence"/>
</dbReference>